<dbReference type="GO" id="GO:0003824">
    <property type="term" value="F:catalytic activity"/>
    <property type="evidence" value="ECO:0007669"/>
    <property type="project" value="InterPro"/>
</dbReference>
<organism evidence="3 4">
    <name type="scientific">Clostridium kluyveri (strain ATCC 8527 / DSM 555 / NBRC 12016 / NCIMB 10680 / K1)</name>
    <dbReference type="NCBI Taxonomy" id="431943"/>
    <lineage>
        <taxon>Bacteria</taxon>
        <taxon>Bacillati</taxon>
        <taxon>Bacillota</taxon>
        <taxon>Clostridia</taxon>
        <taxon>Eubacteriales</taxon>
        <taxon>Clostridiaceae</taxon>
        <taxon>Clostridium</taxon>
    </lineage>
</organism>
<evidence type="ECO:0000256" key="1">
    <source>
        <dbReference type="PROSITE-ProRule" id="PRU00464"/>
    </source>
</evidence>
<accession>A5MZB7</accession>
<dbReference type="RefSeq" id="WP_012102541.1">
    <property type="nucleotide sequence ID" value="NC_009706.1"/>
</dbReference>
<dbReference type="PROSITE" id="PS51084">
    <property type="entry name" value="HIT_2"/>
    <property type="match status" value="1"/>
</dbReference>
<dbReference type="KEGG" id="ckl:CKL_2201"/>
<dbReference type="InterPro" id="IPR011146">
    <property type="entry name" value="HIT-like"/>
</dbReference>
<sequence>MFGCSFCSEINNDDYNNLIDKITYPAIGLNDRIVYETKNWVVMPTLGGFIKGYLLIVTKQHFISISTCPEELFSELEYLVKAVKRVFINVYNSPAIMFEHGAISQFKRGGCCVDHVHLHILPYNGDIIGEIIKDDTKHELVKSFYDVKNVVIKHNNPYIFYEDNFGRRYVLFNKYFPSQYIRKIVCNKLGISEHWDWRSKFFLENMVDTIKDVRNLKWGV</sequence>
<dbReference type="Pfam" id="PF01230">
    <property type="entry name" value="HIT"/>
    <property type="match status" value="1"/>
</dbReference>
<dbReference type="EMBL" id="CP000673">
    <property type="protein sequence ID" value="EDK34213.1"/>
    <property type="molecule type" value="Genomic_DNA"/>
</dbReference>
<name>A5MZB7_CLOK5</name>
<proteinExistence type="predicted"/>
<dbReference type="InterPro" id="IPR036265">
    <property type="entry name" value="HIT-like_sf"/>
</dbReference>
<dbReference type="SUPFAM" id="SSF54197">
    <property type="entry name" value="HIT-like"/>
    <property type="match status" value="1"/>
</dbReference>
<dbReference type="Gene3D" id="3.30.428.10">
    <property type="entry name" value="HIT-like"/>
    <property type="match status" value="1"/>
</dbReference>
<dbReference type="Proteomes" id="UP000002411">
    <property type="component" value="Chromosome"/>
</dbReference>
<feature type="domain" description="HIT" evidence="2">
    <location>
        <begin position="20"/>
        <end position="133"/>
    </location>
</feature>
<evidence type="ECO:0000313" key="3">
    <source>
        <dbReference type="EMBL" id="EDK34213.1"/>
    </source>
</evidence>
<dbReference type="STRING" id="431943.CKL_2201"/>
<protein>
    <recommendedName>
        <fullName evidence="2">HIT domain-containing protein</fullName>
    </recommendedName>
</protein>
<dbReference type="AlphaFoldDB" id="A5MZB7"/>
<keyword evidence="4" id="KW-1185">Reference proteome</keyword>
<gene>
    <name evidence="3" type="ordered locus">CKL_2201</name>
</gene>
<evidence type="ECO:0000259" key="2">
    <source>
        <dbReference type="PROSITE" id="PS51084"/>
    </source>
</evidence>
<evidence type="ECO:0000313" key="4">
    <source>
        <dbReference type="Proteomes" id="UP000002411"/>
    </source>
</evidence>
<dbReference type="HOGENOM" id="CLU_101762_0_0_9"/>
<feature type="short sequence motif" description="Histidine triad motif" evidence="1">
    <location>
        <begin position="115"/>
        <end position="119"/>
    </location>
</feature>
<reference evidence="3 4" key="1">
    <citation type="journal article" date="2008" name="Proc. Natl. Acad. Sci. U.S.A.">
        <title>The genome of Clostridium kluyveri, a strict anaerobe with unique metabolic features.</title>
        <authorList>
            <person name="Seedorf H."/>
            <person name="Fricke W.F."/>
            <person name="Veith B."/>
            <person name="Brueggemann H."/>
            <person name="Liesegang H."/>
            <person name="Strittmatter A."/>
            <person name="Miethke M."/>
            <person name="Buckel W."/>
            <person name="Hinderberger J."/>
            <person name="Li F."/>
            <person name="Hagemeier C."/>
            <person name="Thauer R.K."/>
            <person name="Gottschalk G."/>
        </authorList>
    </citation>
    <scope>NUCLEOTIDE SEQUENCE [LARGE SCALE GENOMIC DNA]</scope>
    <source>
        <strain evidence="4">ATCC 8527 / DSM 555 / NCIMB 10680</strain>
    </source>
</reference>
<dbReference type="eggNOG" id="COG0537">
    <property type="taxonomic scope" value="Bacteria"/>
</dbReference>